<organism evidence="9 10">
    <name type="scientific">Alkalicoccobacillus porphyridii</name>
    <dbReference type="NCBI Taxonomy" id="2597270"/>
    <lineage>
        <taxon>Bacteria</taxon>
        <taxon>Bacillati</taxon>
        <taxon>Bacillota</taxon>
        <taxon>Bacilli</taxon>
        <taxon>Bacillales</taxon>
        <taxon>Bacillaceae</taxon>
        <taxon>Alkalicoccobacillus</taxon>
    </lineage>
</organism>
<evidence type="ECO:0000256" key="3">
    <source>
        <dbReference type="ARBA" id="ARBA00022475"/>
    </source>
</evidence>
<dbReference type="PANTHER" id="PTHR33932:SF4">
    <property type="entry name" value="NA(+)_H(+) ANTIPORTER SUBUNIT B"/>
    <property type="match status" value="1"/>
</dbReference>
<evidence type="ECO:0000256" key="6">
    <source>
        <dbReference type="ARBA" id="ARBA00023136"/>
    </source>
</evidence>
<feature type="transmembrane region" description="Helical" evidence="7">
    <location>
        <begin position="67"/>
        <end position="94"/>
    </location>
</feature>
<dbReference type="EMBL" id="VLXZ01000011">
    <property type="protein sequence ID" value="TSB45472.1"/>
    <property type="molecule type" value="Genomic_DNA"/>
</dbReference>
<dbReference type="NCBIfam" id="NF009223">
    <property type="entry name" value="PRK12573.1"/>
    <property type="match status" value="1"/>
</dbReference>
<dbReference type="GO" id="GO:0005886">
    <property type="term" value="C:plasma membrane"/>
    <property type="evidence" value="ECO:0007669"/>
    <property type="project" value="UniProtKB-SubCell"/>
</dbReference>
<comment type="subcellular location">
    <subcellularLocation>
        <location evidence="1">Cell membrane</location>
        <topology evidence="1">Multi-pass membrane protein</topology>
    </subcellularLocation>
</comment>
<accession>A0A553ZVL4</accession>
<evidence type="ECO:0000256" key="2">
    <source>
        <dbReference type="ARBA" id="ARBA00009425"/>
    </source>
</evidence>
<proteinExistence type="inferred from homology"/>
<dbReference type="Proteomes" id="UP000318521">
    <property type="component" value="Unassembled WGS sequence"/>
</dbReference>
<dbReference type="PANTHER" id="PTHR33932">
    <property type="entry name" value="NA(+)/H(+) ANTIPORTER SUBUNIT B"/>
    <property type="match status" value="1"/>
</dbReference>
<keyword evidence="3" id="KW-1003">Cell membrane</keyword>
<sequence>MKVNDVILQSVSKVATFIILTFGVYLFLAGHHEPGGGFIGGLVLASALVLLYLAFDIETVDKGIPINYRLMAGIGVLIAVINGLVGLFFGQPYLNMEFAYFDLPIFGETELTTVTIFEIGVSLAVIGTALTIILSISEDVS</sequence>
<evidence type="ECO:0000259" key="8">
    <source>
        <dbReference type="Pfam" id="PF04039"/>
    </source>
</evidence>
<keyword evidence="4 7" id="KW-0812">Transmembrane</keyword>
<dbReference type="AlphaFoldDB" id="A0A553ZVL4"/>
<keyword evidence="5 7" id="KW-1133">Transmembrane helix</keyword>
<evidence type="ECO:0000256" key="4">
    <source>
        <dbReference type="ARBA" id="ARBA00022692"/>
    </source>
</evidence>
<gene>
    <name evidence="9" type="ORF">FN960_16200</name>
</gene>
<evidence type="ECO:0000313" key="10">
    <source>
        <dbReference type="Proteomes" id="UP000318521"/>
    </source>
</evidence>
<comment type="similarity">
    <text evidence="2">Belongs to the CPA3 antiporters (TC 2.A.63) subunit B family.</text>
</comment>
<feature type="transmembrane region" description="Helical" evidence="7">
    <location>
        <begin position="114"/>
        <end position="136"/>
    </location>
</feature>
<keyword evidence="6 7" id="KW-0472">Membrane</keyword>
<dbReference type="RefSeq" id="WP_143849898.1">
    <property type="nucleotide sequence ID" value="NZ_VLXZ01000011.1"/>
</dbReference>
<feature type="domain" description="Na+/H+ antiporter MnhB subunit-related protein" evidence="8">
    <location>
        <begin position="7"/>
        <end position="130"/>
    </location>
</feature>
<dbReference type="InterPro" id="IPR050622">
    <property type="entry name" value="CPA3_antiporter_subunitB"/>
</dbReference>
<protein>
    <submittedName>
        <fullName evidence="9">Na(+)/H(+) antiporter subunit B</fullName>
    </submittedName>
</protein>
<dbReference type="OrthoDB" id="9798859at2"/>
<feature type="transmembrane region" description="Helical" evidence="7">
    <location>
        <begin position="36"/>
        <end position="55"/>
    </location>
</feature>
<reference evidence="9 10" key="1">
    <citation type="submission" date="2019-07" db="EMBL/GenBank/DDBJ databases">
        <authorList>
            <person name="Park Y.J."/>
            <person name="Jeong S.E."/>
            <person name="Jung H.S."/>
        </authorList>
    </citation>
    <scope>NUCLEOTIDE SEQUENCE [LARGE SCALE GENOMIC DNA]</scope>
    <source>
        <strain evidence="10">P16(2019)</strain>
    </source>
</reference>
<feature type="transmembrane region" description="Helical" evidence="7">
    <location>
        <begin position="12"/>
        <end position="30"/>
    </location>
</feature>
<dbReference type="InterPro" id="IPR007182">
    <property type="entry name" value="MnhB"/>
</dbReference>
<name>A0A553ZVL4_9BACI</name>
<evidence type="ECO:0000313" key="9">
    <source>
        <dbReference type="EMBL" id="TSB45472.1"/>
    </source>
</evidence>
<evidence type="ECO:0000256" key="5">
    <source>
        <dbReference type="ARBA" id="ARBA00022989"/>
    </source>
</evidence>
<keyword evidence="10" id="KW-1185">Reference proteome</keyword>
<dbReference type="Pfam" id="PF04039">
    <property type="entry name" value="MnhB"/>
    <property type="match status" value="1"/>
</dbReference>
<comment type="caution">
    <text evidence="9">The sequence shown here is derived from an EMBL/GenBank/DDBJ whole genome shotgun (WGS) entry which is preliminary data.</text>
</comment>
<evidence type="ECO:0000256" key="7">
    <source>
        <dbReference type="SAM" id="Phobius"/>
    </source>
</evidence>
<evidence type="ECO:0000256" key="1">
    <source>
        <dbReference type="ARBA" id="ARBA00004651"/>
    </source>
</evidence>